<dbReference type="EMBL" id="JBHMEP010000001">
    <property type="protein sequence ID" value="MFB9133579.1"/>
    <property type="molecule type" value="Genomic_DNA"/>
</dbReference>
<dbReference type="RefSeq" id="WP_390189103.1">
    <property type="nucleotide sequence ID" value="NZ_JBHMEP010000001.1"/>
</dbReference>
<protein>
    <submittedName>
        <fullName evidence="1">Uncharacterized protein</fullName>
    </submittedName>
</protein>
<organism evidence="1 2">
    <name type="scientific">Vibrio olivae</name>
    <dbReference type="NCBI Taxonomy" id="1243002"/>
    <lineage>
        <taxon>Bacteria</taxon>
        <taxon>Pseudomonadati</taxon>
        <taxon>Pseudomonadota</taxon>
        <taxon>Gammaproteobacteria</taxon>
        <taxon>Vibrionales</taxon>
        <taxon>Vibrionaceae</taxon>
        <taxon>Vibrio</taxon>
    </lineage>
</organism>
<reference evidence="1 2" key="1">
    <citation type="submission" date="2024-09" db="EMBL/GenBank/DDBJ databases">
        <authorList>
            <person name="Sun Q."/>
            <person name="Mori K."/>
        </authorList>
    </citation>
    <scope>NUCLEOTIDE SEQUENCE [LARGE SCALE GENOMIC DNA]</scope>
    <source>
        <strain evidence="1 2">CECT 8064</strain>
    </source>
</reference>
<sequence length="193" mass="22013">MKNLDINHKKVIGTKELLINIIQDPNSFKNNEMVKSALKSQGNLAKFKDQERDIVSCSLNTLKSACESLFDQGFSELDYLRKSALDAIKKSMTDVDSKANKSTKSGLKNMVDELETSLLNMRKSNFLLTLMISELLGELKRMAESENPIDDKLYDYKEINKKVEEKFSYISIIKDFEDYGVCKDCVQMLKGDN</sequence>
<evidence type="ECO:0000313" key="2">
    <source>
        <dbReference type="Proteomes" id="UP001589645"/>
    </source>
</evidence>
<proteinExistence type="predicted"/>
<name>A0ABV5HH94_9VIBR</name>
<keyword evidence="2" id="KW-1185">Reference proteome</keyword>
<gene>
    <name evidence="1" type="ORF">ACFFUV_01170</name>
</gene>
<comment type="caution">
    <text evidence="1">The sequence shown here is derived from an EMBL/GenBank/DDBJ whole genome shotgun (WGS) entry which is preliminary data.</text>
</comment>
<evidence type="ECO:0000313" key="1">
    <source>
        <dbReference type="EMBL" id="MFB9133579.1"/>
    </source>
</evidence>
<accession>A0ABV5HH94</accession>
<dbReference type="Proteomes" id="UP001589645">
    <property type="component" value="Unassembled WGS sequence"/>
</dbReference>